<evidence type="ECO:0000313" key="3">
    <source>
        <dbReference type="Proteomes" id="UP000310189"/>
    </source>
</evidence>
<dbReference type="PANTHER" id="PTHR48079:SF9">
    <property type="entry name" value="PUTATIVE-RELATED"/>
    <property type="match status" value="1"/>
</dbReference>
<dbReference type="Gene3D" id="3.40.50.720">
    <property type="entry name" value="NAD(P)-binding Rossmann-like Domain"/>
    <property type="match status" value="1"/>
</dbReference>
<organism evidence="2 3">
    <name type="scientific">Wallemia hederae</name>
    <dbReference type="NCBI Taxonomy" id="1540922"/>
    <lineage>
        <taxon>Eukaryota</taxon>
        <taxon>Fungi</taxon>
        <taxon>Dikarya</taxon>
        <taxon>Basidiomycota</taxon>
        <taxon>Wallemiomycotina</taxon>
        <taxon>Wallemiomycetes</taxon>
        <taxon>Wallemiales</taxon>
        <taxon>Wallemiaceae</taxon>
        <taxon>Wallemia</taxon>
    </lineage>
</organism>
<proteinExistence type="predicted"/>
<protein>
    <recommendedName>
        <fullName evidence="1">NAD-dependent epimerase/dehydratase domain-containing protein</fullName>
    </recommendedName>
</protein>
<dbReference type="Pfam" id="PF01370">
    <property type="entry name" value="Epimerase"/>
    <property type="match status" value="1"/>
</dbReference>
<feature type="domain" description="NAD-dependent epimerase/dehydratase" evidence="1">
    <location>
        <begin position="4"/>
        <end position="215"/>
    </location>
</feature>
<dbReference type="Proteomes" id="UP000310189">
    <property type="component" value="Unassembled WGS sequence"/>
</dbReference>
<accession>A0A4T0FHG6</accession>
<evidence type="ECO:0000259" key="1">
    <source>
        <dbReference type="Pfam" id="PF01370"/>
    </source>
</evidence>
<dbReference type="InterPro" id="IPR036291">
    <property type="entry name" value="NAD(P)-bd_dom_sf"/>
</dbReference>
<dbReference type="InterPro" id="IPR001509">
    <property type="entry name" value="Epimerase_deHydtase"/>
</dbReference>
<keyword evidence="3" id="KW-1185">Reference proteome</keyword>
<sequence>MPSVFITGATGLIGSVVVRELLQHGYKISALARSEASATKLESQGVNVVRGSIEDTALLKAAASDPSIDGVIHLAFVHDFDQYATSANIDVQAIAAFGDALKGTRKPLVVSSAVAGLDIKSEDGIARETDLPLANFPRQSESAALQLKDSGVTPVSIRLAPTVHAGAEDKGFIRILVNSAIKHQKAVYVEPSTWSAVHVDDAAALYRLAFEAAIQGRSGVYHGVAEQSIPYKDIAEAIARKTGTNAALLPAEEAYPYITFLSQFAPLFRTSSNEYTKSALGWSPSRIGLLEDIEKHYTAQIQEAFA</sequence>
<evidence type="ECO:0000313" key="2">
    <source>
        <dbReference type="EMBL" id="TIA87528.1"/>
    </source>
</evidence>
<dbReference type="EMBL" id="SPNW01000053">
    <property type="protein sequence ID" value="TIA87528.1"/>
    <property type="molecule type" value="Genomic_DNA"/>
</dbReference>
<dbReference type="InterPro" id="IPR051783">
    <property type="entry name" value="NAD(P)-dependent_oxidoreduct"/>
</dbReference>
<dbReference type="AlphaFoldDB" id="A0A4T0FHG6"/>
<gene>
    <name evidence="2" type="ORF">E3P99_03099</name>
</gene>
<reference evidence="2 3" key="1">
    <citation type="submission" date="2019-03" db="EMBL/GenBank/DDBJ databases">
        <title>Sequencing 23 genomes of Wallemia ichthyophaga.</title>
        <authorList>
            <person name="Gostincar C."/>
        </authorList>
    </citation>
    <scope>NUCLEOTIDE SEQUENCE [LARGE SCALE GENOMIC DNA]</scope>
    <source>
        <strain evidence="2 3">EXF-5753</strain>
    </source>
</reference>
<dbReference type="GO" id="GO:0004029">
    <property type="term" value="F:aldehyde dehydrogenase (NAD+) activity"/>
    <property type="evidence" value="ECO:0007669"/>
    <property type="project" value="TreeGrafter"/>
</dbReference>
<name>A0A4T0FHG6_9BASI</name>
<dbReference type="OrthoDB" id="10000533at2759"/>
<dbReference type="PANTHER" id="PTHR48079">
    <property type="entry name" value="PROTEIN YEEZ"/>
    <property type="match status" value="1"/>
</dbReference>
<dbReference type="CDD" id="cd05262">
    <property type="entry name" value="SDR_a7"/>
    <property type="match status" value="1"/>
</dbReference>
<comment type="caution">
    <text evidence="2">The sequence shown here is derived from an EMBL/GenBank/DDBJ whole genome shotgun (WGS) entry which is preliminary data.</text>
</comment>
<dbReference type="GO" id="GO:0005737">
    <property type="term" value="C:cytoplasm"/>
    <property type="evidence" value="ECO:0007669"/>
    <property type="project" value="TreeGrafter"/>
</dbReference>
<dbReference type="SUPFAM" id="SSF51735">
    <property type="entry name" value="NAD(P)-binding Rossmann-fold domains"/>
    <property type="match status" value="1"/>
</dbReference>